<dbReference type="InterPro" id="IPR007730">
    <property type="entry name" value="SPOR-like_dom"/>
</dbReference>
<dbReference type="GO" id="GO:0004040">
    <property type="term" value="F:amidase activity"/>
    <property type="evidence" value="ECO:0007669"/>
    <property type="project" value="InterPro"/>
</dbReference>
<protein>
    <submittedName>
        <fullName evidence="3">N-acetylglucosaminidase</fullName>
    </submittedName>
</protein>
<dbReference type="Gene3D" id="1.10.530.10">
    <property type="match status" value="1"/>
</dbReference>
<keyword evidence="5" id="KW-1185">Reference proteome</keyword>
<evidence type="ECO:0000259" key="2">
    <source>
        <dbReference type="PROSITE" id="PS51781"/>
    </source>
</evidence>
<dbReference type="EMBL" id="JAGYPE010000004">
    <property type="protein sequence ID" value="MBS4184175.1"/>
    <property type="molecule type" value="Genomic_DNA"/>
</dbReference>
<dbReference type="SMART" id="SM00287">
    <property type="entry name" value="SH3b"/>
    <property type="match status" value="1"/>
</dbReference>
<reference evidence="3" key="1">
    <citation type="submission" date="2021-05" db="EMBL/GenBank/DDBJ databases">
        <title>Novel Bacillus species.</title>
        <authorList>
            <person name="Liu G."/>
        </authorList>
    </citation>
    <scope>NUCLEOTIDE SEQUENCE</scope>
    <source>
        <strain evidence="3 5">FJAT-50051</strain>
    </source>
</reference>
<dbReference type="EMBL" id="JAGYPE020000022">
    <property type="protein sequence ID" value="MCH6266532.1"/>
    <property type="molecule type" value="Genomic_DNA"/>
</dbReference>
<dbReference type="Pfam" id="PF08239">
    <property type="entry name" value="SH3_3"/>
    <property type="match status" value="1"/>
</dbReference>
<name>A0A942T2C4_9BACI</name>
<evidence type="ECO:0000313" key="5">
    <source>
        <dbReference type="Proteomes" id="UP000677265"/>
    </source>
</evidence>
<dbReference type="GO" id="GO:0042834">
    <property type="term" value="F:peptidoglycan binding"/>
    <property type="evidence" value="ECO:0007669"/>
    <property type="project" value="InterPro"/>
</dbReference>
<dbReference type="AlphaFoldDB" id="A0A942T2C4"/>
<evidence type="ECO:0000313" key="4">
    <source>
        <dbReference type="EMBL" id="MCH6266532.1"/>
    </source>
</evidence>
<accession>A0A942T2C4</accession>
<dbReference type="SMART" id="SM00047">
    <property type="entry name" value="LYZ2"/>
    <property type="match status" value="1"/>
</dbReference>
<feature type="domain" description="SH3b" evidence="2">
    <location>
        <begin position="561"/>
        <end position="631"/>
    </location>
</feature>
<dbReference type="InterPro" id="IPR002901">
    <property type="entry name" value="MGlyc_endo_b_GlcNAc-like_dom"/>
</dbReference>
<proteinExistence type="predicted"/>
<comment type="caution">
    <text evidence="3">The sequence shown here is derived from an EMBL/GenBank/DDBJ whole genome shotgun (WGS) entry which is preliminary data.</text>
</comment>
<evidence type="ECO:0000259" key="1">
    <source>
        <dbReference type="PROSITE" id="PS51724"/>
    </source>
</evidence>
<sequence length="813" mass="90843">MEHSRIKKGNLEPFKRFFKAILPTILISSVLLFPSQSEAYTDYSVWKIETGGLIGEESVKTSLDRLKAETNWWATYEPTGAVSPYYQLYSGSYYGEENVKNVLNQFQTTTGFKAAYQPVGNPVPYKQIISGSYYGEENVKQILQSFQESTGISGTYVPTGNGIPKKRVLSGGYVGEDSVKEVLRQFQEATGITASYESNGQYSDYYHLISGGYYGEENVKSILADFTAQTGINASYVPSYYADTYSVISGGFVGETTVQAIVNQINNDLGLTAKYVGTSNPDVFNIVFDSLYGDSLSKVTAYLDNKHWWYSKTATGNKVPLNYNIVSEPSLDKSKLDAALKFFQSRNWWASVNPTGQKLYNVFQIVTSPTVDDSMINNALAFFSNRGLWATSELSKELAYPYFNIVSEPLLENEKVTNALSFFQKRGWWAAPQETGKYGYTVFGITSEPILGLDNSNSALNFFKENGWYAVSTSTGKTEGVFKIVTGGFQGYETALANVKLLADHYGWWSTPVKVQNGPQVTYTNYNLSLYEMLNLQMNQSPQTDKYRNDPAYIHSSYVDLANNKITVDGLNVRSGPGTSYASVAKLNAGFTGFKVLETVGDWYRISLTWRNAKPEDVEYYLNPNNFPSDSNQYFQYLKLSKPAGINVSEVNEKILNSNAGILQSTAGIFAQAAQLYNINELYLISHALLETGNGQSALAKGINYNGKVVYNMYGYGAYDSCPETCGAQTAYEKGWFTPELAIIGGAELIGKGYIYNDTFQQDTIYKMRWNPVLPYHQYATDIAWASKQVNNIYNLYKLLDNYTLYVDIPVYK</sequence>
<dbReference type="Proteomes" id="UP000677265">
    <property type="component" value="Unassembled WGS sequence"/>
</dbReference>
<dbReference type="InterPro" id="IPR003646">
    <property type="entry name" value="SH3-like_bac-type"/>
</dbReference>
<dbReference type="PROSITE" id="PS51724">
    <property type="entry name" value="SPOR"/>
    <property type="match status" value="1"/>
</dbReference>
<dbReference type="Pfam" id="PF01832">
    <property type="entry name" value="Glucosaminidase"/>
    <property type="match status" value="1"/>
</dbReference>
<feature type="domain" description="SPOR" evidence="1">
    <location>
        <begin position="120"/>
        <end position="199"/>
    </location>
</feature>
<organism evidence="3">
    <name type="scientific">Neobacillus citreus</name>
    <dbReference type="NCBI Taxonomy" id="2833578"/>
    <lineage>
        <taxon>Bacteria</taxon>
        <taxon>Bacillati</taxon>
        <taxon>Bacillota</taxon>
        <taxon>Bacilli</taxon>
        <taxon>Bacillales</taxon>
        <taxon>Bacillaceae</taxon>
        <taxon>Neobacillus</taxon>
    </lineage>
</organism>
<dbReference type="Gene3D" id="2.30.30.40">
    <property type="entry name" value="SH3 Domains"/>
    <property type="match status" value="1"/>
</dbReference>
<evidence type="ECO:0000313" key="3">
    <source>
        <dbReference type="EMBL" id="MBS4184175.1"/>
    </source>
</evidence>
<dbReference type="RefSeq" id="WP_213144081.1">
    <property type="nucleotide sequence ID" value="NZ_JAGYPE020000022.1"/>
</dbReference>
<dbReference type="PROSITE" id="PS51781">
    <property type="entry name" value="SH3B"/>
    <property type="match status" value="1"/>
</dbReference>
<gene>
    <name evidence="4" type="ORF">KHB02_013465</name>
    <name evidence="3" type="ORF">KHB02_22530</name>
</gene>